<feature type="compositionally biased region" description="Low complexity" evidence="1">
    <location>
        <begin position="155"/>
        <end position="167"/>
    </location>
</feature>
<gene>
    <name evidence="3" type="ORF">HTIA_p2799</name>
</gene>
<dbReference type="GO" id="GO:0003677">
    <property type="term" value="F:DNA binding"/>
    <property type="evidence" value="ECO:0007669"/>
    <property type="project" value="InterPro"/>
</dbReference>
<dbReference type="Proteomes" id="UP000015381">
    <property type="component" value="Plasmid pHTIA"/>
</dbReference>
<evidence type="ECO:0000256" key="1">
    <source>
        <dbReference type="SAM" id="MobiDB-lite"/>
    </source>
</evidence>
<feature type="domain" description="Restriction endonuclease type IV Mrr" evidence="2">
    <location>
        <begin position="42"/>
        <end position="81"/>
    </location>
</feature>
<protein>
    <recommendedName>
        <fullName evidence="2">Restriction endonuclease type IV Mrr domain-containing protein</fullName>
    </recommendedName>
</protein>
<reference evidence="3 4" key="1">
    <citation type="journal article" date="2014" name="Environ. Microbiol.">
        <title>Halorhabdus tiamatea: proteogenomics and glycosidase activity measurements identify the first cultivated euryarchaeon from a deep-sea anoxic brine lake as potential polysaccharide degrader.</title>
        <authorList>
            <person name="Werner J."/>
            <person name="Ferrer M."/>
            <person name="Michel G."/>
            <person name="Mann A.J."/>
            <person name="Huang S."/>
            <person name="Juarez S."/>
            <person name="Ciordia S."/>
            <person name="Albar J.P."/>
            <person name="Alcaide M."/>
            <person name="La Cono V."/>
            <person name="Yakimov M.M."/>
            <person name="Antunes A."/>
            <person name="Taborda M."/>
            <person name="Da Costa M.S."/>
            <person name="Amann R.I."/>
            <person name="Gloeckner F.O."/>
            <person name="Golyshina O.V."/>
            <person name="Golyshin P.N."/>
            <person name="Teeling H."/>
        </authorList>
    </citation>
    <scope>NUCLEOTIDE SEQUENCE [LARGE SCALE GENOMIC DNA]</scope>
    <source>
        <strain evidence="4">SARL4B</strain>
        <plasmid evidence="3">pHTIA</plasmid>
    </source>
</reference>
<dbReference type="InterPro" id="IPR007560">
    <property type="entry name" value="Restrct_endonuc_IV_Mrr"/>
</dbReference>
<dbReference type="EMBL" id="HF571521">
    <property type="protein sequence ID" value="CCQ34901.1"/>
    <property type="molecule type" value="Genomic_DNA"/>
</dbReference>
<evidence type="ECO:0000259" key="2">
    <source>
        <dbReference type="Pfam" id="PF04471"/>
    </source>
</evidence>
<evidence type="ECO:0000313" key="4">
    <source>
        <dbReference type="Proteomes" id="UP000015381"/>
    </source>
</evidence>
<keyword evidence="3" id="KW-0614">Plasmid</keyword>
<dbReference type="GO" id="GO:0004519">
    <property type="term" value="F:endonuclease activity"/>
    <property type="evidence" value="ECO:0007669"/>
    <property type="project" value="InterPro"/>
</dbReference>
<feature type="compositionally biased region" description="Basic and acidic residues" evidence="1">
    <location>
        <begin position="140"/>
        <end position="149"/>
    </location>
</feature>
<accession>S6D9B1</accession>
<dbReference type="Pfam" id="PF04471">
    <property type="entry name" value="Mrr_cat"/>
    <property type="match status" value="1"/>
</dbReference>
<keyword evidence="4" id="KW-1185">Reference proteome</keyword>
<name>S6D9B1_9EURY</name>
<dbReference type="HOGENOM" id="CLU_1275292_0_0_2"/>
<organism evidence="3 4">
    <name type="scientific">Halorhabdus tiamatea SARL4B</name>
    <dbReference type="NCBI Taxonomy" id="1033806"/>
    <lineage>
        <taxon>Archaea</taxon>
        <taxon>Methanobacteriati</taxon>
        <taxon>Methanobacteriota</taxon>
        <taxon>Stenosarchaea group</taxon>
        <taxon>Halobacteria</taxon>
        <taxon>Halobacteriales</taxon>
        <taxon>Haloarculaceae</taxon>
        <taxon>Halorhabdus</taxon>
    </lineage>
</organism>
<feature type="region of interest" description="Disordered" evidence="1">
    <location>
        <begin position="109"/>
        <end position="202"/>
    </location>
</feature>
<dbReference type="GO" id="GO:0009307">
    <property type="term" value="P:DNA restriction-modification system"/>
    <property type="evidence" value="ECO:0007669"/>
    <property type="project" value="InterPro"/>
</dbReference>
<dbReference type="KEGG" id="hti:HTIA_p2799"/>
<sequence>MDLFWNRQHTTVAIKTAPTDSGTTRGSDIVHTVAEGNTTPATGRGASSTVIVSNSSFTDDAHEVAETKEITLIEQPTLDQWFTDVQLSHDVLGTIVEQHDLTQEEYDDILNDLPPLPSTLQEIDPLDRQPPTIEPAVSTRNREFTHETSAEPTGSNTSQNNQSSESDSTTEDSTESALDTAPEEHGEHGVLYADPDEDGDVDAFDRFAANLTEDSE</sequence>
<geneLocation type="plasmid" evidence="3 4">
    <name>pHTIA</name>
</geneLocation>
<proteinExistence type="predicted"/>
<dbReference type="AlphaFoldDB" id="S6D9B1"/>
<evidence type="ECO:0000313" key="3">
    <source>
        <dbReference type="EMBL" id="CCQ34901.1"/>
    </source>
</evidence>